<evidence type="ECO:0000313" key="3">
    <source>
        <dbReference type="Proteomes" id="UP000184191"/>
    </source>
</evidence>
<evidence type="ECO:0000313" key="2">
    <source>
        <dbReference type="EMBL" id="SHK81074.1"/>
    </source>
</evidence>
<dbReference type="InterPro" id="IPR011051">
    <property type="entry name" value="RmlC_Cupin_sf"/>
</dbReference>
<dbReference type="STRING" id="1054996.SAMN05444414_101321"/>
<protein>
    <submittedName>
        <fullName evidence="2">Predicted enzyme of the cupin superfamily</fullName>
    </submittedName>
</protein>
<keyword evidence="3" id="KW-1185">Reference proteome</keyword>
<proteinExistence type="predicted"/>
<feature type="domain" description="(S)-ureidoglycine aminohydrolase cupin" evidence="1">
    <location>
        <begin position="45"/>
        <end position="115"/>
    </location>
</feature>
<dbReference type="SUPFAM" id="SSF51182">
    <property type="entry name" value="RmlC-like cupins"/>
    <property type="match status" value="1"/>
</dbReference>
<dbReference type="PANTHER" id="PTHR40943">
    <property type="entry name" value="CYTOPLASMIC PROTEIN-RELATED"/>
    <property type="match status" value="1"/>
</dbReference>
<gene>
    <name evidence="2" type="ORF">SAMN05444414_101321</name>
</gene>
<dbReference type="RefSeq" id="WP_084732715.1">
    <property type="nucleotide sequence ID" value="NZ_FRBN01000001.1"/>
</dbReference>
<evidence type="ECO:0000259" key="1">
    <source>
        <dbReference type="Pfam" id="PF05899"/>
    </source>
</evidence>
<dbReference type="PANTHER" id="PTHR40943:SF1">
    <property type="entry name" value="CYTOPLASMIC PROTEIN"/>
    <property type="match status" value="1"/>
</dbReference>
<dbReference type="OrthoDB" id="9799053at2"/>
<dbReference type="EMBL" id="FRBN01000001">
    <property type="protein sequence ID" value="SHK81074.1"/>
    <property type="molecule type" value="Genomic_DNA"/>
</dbReference>
<dbReference type="AlphaFoldDB" id="A0A1M6VIA8"/>
<name>A0A1M6VIA8_9RHOB</name>
<accession>A0A1M6VIA8</accession>
<dbReference type="InterPro" id="IPR008579">
    <property type="entry name" value="UGlyAH_Cupin_dom"/>
</dbReference>
<dbReference type="Gene3D" id="2.60.120.10">
    <property type="entry name" value="Jelly Rolls"/>
    <property type="match status" value="1"/>
</dbReference>
<dbReference type="Pfam" id="PF05899">
    <property type="entry name" value="Cupin_3"/>
    <property type="match status" value="1"/>
</dbReference>
<dbReference type="InterPro" id="IPR014710">
    <property type="entry name" value="RmlC-like_jellyroll"/>
</dbReference>
<reference evidence="3" key="1">
    <citation type="submission" date="2016-11" db="EMBL/GenBank/DDBJ databases">
        <authorList>
            <person name="Varghese N."/>
            <person name="Submissions S."/>
        </authorList>
    </citation>
    <scope>NUCLEOTIDE SEQUENCE [LARGE SCALE GENOMIC DNA]</scope>
    <source>
        <strain evidence="3">DSM 29327</strain>
    </source>
</reference>
<organism evidence="2 3">
    <name type="scientific">Roseovarius marisflavi</name>
    <dbReference type="NCBI Taxonomy" id="1054996"/>
    <lineage>
        <taxon>Bacteria</taxon>
        <taxon>Pseudomonadati</taxon>
        <taxon>Pseudomonadota</taxon>
        <taxon>Alphaproteobacteria</taxon>
        <taxon>Rhodobacterales</taxon>
        <taxon>Roseobacteraceae</taxon>
        <taxon>Roseovarius</taxon>
    </lineage>
</organism>
<dbReference type="Proteomes" id="UP000184191">
    <property type="component" value="Unassembled WGS sequence"/>
</dbReference>
<sequence>MQMYTPGDDVGPLEDWPFDNPASDYRILEGAPRASGRLDAGGPGQDTRLGIWRCTVGTFECTEQGDELMTILAGACRVTDHASGETRVLGVNDTMVMRDGARVTWHITQDVTKVFFGHKPGGF</sequence>